<dbReference type="CDD" id="cd07103">
    <property type="entry name" value="ALDH_F5_SSADH_GabD"/>
    <property type="match status" value="1"/>
</dbReference>
<dbReference type="InterPro" id="IPR016161">
    <property type="entry name" value="Ald_DH/histidinol_DH"/>
</dbReference>
<accession>A0A556AV00</accession>
<sequence length="479" mass="50794">MSTHYTRPLMFIAGEWREGGDGTCTEVRDPATEQTLAQVPRASRTDLDDALEASAAAFEIWRRKPAVDRAGVLQRAANLLRERAVALGPLMTLEQGKTLAESTFEFMHAAETFDWYAAEALRANGRLMPARLPGARQMVLPQPLGPVVAFTPWNFPAALPARKMAGALAAGCTVVMKPSEETPASAIALAQALADAGLPPGALNLVFGVPAEVSTHLIRSDIIRKVTFTGSTPVGRQLARLAADGVKPCTLELGGHAPVLVFDDADLDRTVATCIQGKSRNAGQVCTSPTRFIVQQGIHDEFVRRYGEAMEQLAVGPGLDPANQMGALANTRRLQAMEELVGDALAQGGRLVAGGRRTQPRGNFWPLSLIADVPDSAKAMHVEPFGPLALVSRFSKLEDGLAEANRLPYGLAAYAFTQSAATAVAVGDELQAGGVGINSFAVSQIEAPFGGIKSSGYGNEGGREGLEAFMHPKFIHHAT</sequence>
<dbReference type="EMBL" id="VLTJ01000013">
    <property type="protein sequence ID" value="TSH96778.1"/>
    <property type="molecule type" value="Genomic_DNA"/>
</dbReference>
<dbReference type="InterPro" id="IPR050740">
    <property type="entry name" value="Aldehyde_DH_Superfamily"/>
</dbReference>
<reference evidence="4 5" key="1">
    <citation type="submission" date="2019-07" db="EMBL/GenBank/DDBJ databases">
        <title>Qingshengfaniella alkalisoli gen. nov., sp. nov., isolated from saline soil.</title>
        <authorList>
            <person name="Xu L."/>
            <person name="Huang X.-X."/>
            <person name="Sun J.-Q."/>
        </authorList>
    </citation>
    <scope>NUCLEOTIDE SEQUENCE [LARGE SCALE GENOMIC DNA]</scope>
    <source>
        <strain evidence="4 5">DSM 27279</strain>
    </source>
</reference>
<dbReference type="OrthoDB" id="6187633at2"/>
<proteinExistence type="inferred from homology"/>
<dbReference type="InterPro" id="IPR016162">
    <property type="entry name" value="Ald_DH_N"/>
</dbReference>
<comment type="similarity">
    <text evidence="1">Belongs to the aldehyde dehydrogenase family.</text>
</comment>
<dbReference type="PANTHER" id="PTHR43353:SF5">
    <property type="entry name" value="SUCCINATE-SEMIALDEHYDE DEHYDROGENASE, MITOCHONDRIAL"/>
    <property type="match status" value="1"/>
</dbReference>
<evidence type="ECO:0000313" key="5">
    <source>
        <dbReference type="Proteomes" id="UP000318405"/>
    </source>
</evidence>
<dbReference type="SUPFAM" id="SSF53720">
    <property type="entry name" value="ALDH-like"/>
    <property type="match status" value="1"/>
</dbReference>
<dbReference type="InterPro" id="IPR016163">
    <property type="entry name" value="Ald_DH_C"/>
</dbReference>
<dbReference type="InterPro" id="IPR015590">
    <property type="entry name" value="Aldehyde_DH_dom"/>
</dbReference>
<dbReference type="AlphaFoldDB" id="A0A556AV00"/>
<dbReference type="PANTHER" id="PTHR43353">
    <property type="entry name" value="SUCCINATE-SEMIALDEHYDE DEHYDROGENASE, MITOCHONDRIAL"/>
    <property type="match status" value="1"/>
</dbReference>
<evidence type="ECO:0000256" key="1">
    <source>
        <dbReference type="ARBA" id="ARBA00009986"/>
    </source>
</evidence>
<dbReference type="GO" id="GO:0016620">
    <property type="term" value="F:oxidoreductase activity, acting on the aldehyde or oxo group of donors, NAD or NADP as acceptor"/>
    <property type="evidence" value="ECO:0007669"/>
    <property type="project" value="InterPro"/>
</dbReference>
<feature type="domain" description="Aldehyde dehydrogenase" evidence="3">
    <location>
        <begin position="16"/>
        <end position="474"/>
    </location>
</feature>
<organism evidence="4 5">
    <name type="scientific">Verticiella sediminum</name>
    <dbReference type="NCBI Taxonomy" id="1247510"/>
    <lineage>
        <taxon>Bacteria</taxon>
        <taxon>Pseudomonadati</taxon>
        <taxon>Pseudomonadota</taxon>
        <taxon>Betaproteobacteria</taxon>
        <taxon>Burkholderiales</taxon>
        <taxon>Alcaligenaceae</taxon>
        <taxon>Verticiella</taxon>
    </lineage>
</organism>
<name>A0A556AV00_9BURK</name>
<gene>
    <name evidence="4" type="ORF">FOZ76_08080</name>
</gene>
<dbReference type="Gene3D" id="3.40.605.10">
    <property type="entry name" value="Aldehyde Dehydrogenase, Chain A, domain 1"/>
    <property type="match status" value="1"/>
</dbReference>
<comment type="caution">
    <text evidence="4">The sequence shown here is derived from an EMBL/GenBank/DDBJ whole genome shotgun (WGS) entry which is preliminary data.</text>
</comment>
<evidence type="ECO:0000256" key="2">
    <source>
        <dbReference type="ARBA" id="ARBA00023002"/>
    </source>
</evidence>
<dbReference type="FunFam" id="3.40.605.10:FF:000007">
    <property type="entry name" value="NAD/NADP-dependent betaine aldehyde dehydrogenase"/>
    <property type="match status" value="1"/>
</dbReference>
<evidence type="ECO:0000313" key="4">
    <source>
        <dbReference type="EMBL" id="TSH96778.1"/>
    </source>
</evidence>
<dbReference type="Proteomes" id="UP000318405">
    <property type="component" value="Unassembled WGS sequence"/>
</dbReference>
<evidence type="ECO:0000259" key="3">
    <source>
        <dbReference type="Pfam" id="PF00171"/>
    </source>
</evidence>
<protein>
    <submittedName>
        <fullName evidence="4">NAD-dependent succinate-semialdehyde dehydrogenase</fullName>
    </submittedName>
</protein>
<keyword evidence="5" id="KW-1185">Reference proteome</keyword>
<dbReference type="Pfam" id="PF00171">
    <property type="entry name" value="Aldedh"/>
    <property type="match status" value="1"/>
</dbReference>
<dbReference type="Gene3D" id="3.40.309.10">
    <property type="entry name" value="Aldehyde Dehydrogenase, Chain A, domain 2"/>
    <property type="match status" value="1"/>
</dbReference>
<keyword evidence="2" id="KW-0560">Oxidoreductase</keyword>